<organism evidence="2 3">
    <name type="scientific">Heracleum sosnowskyi</name>
    <dbReference type="NCBI Taxonomy" id="360622"/>
    <lineage>
        <taxon>Eukaryota</taxon>
        <taxon>Viridiplantae</taxon>
        <taxon>Streptophyta</taxon>
        <taxon>Embryophyta</taxon>
        <taxon>Tracheophyta</taxon>
        <taxon>Spermatophyta</taxon>
        <taxon>Magnoliopsida</taxon>
        <taxon>eudicotyledons</taxon>
        <taxon>Gunneridae</taxon>
        <taxon>Pentapetalae</taxon>
        <taxon>asterids</taxon>
        <taxon>campanulids</taxon>
        <taxon>Apiales</taxon>
        <taxon>Apiaceae</taxon>
        <taxon>Apioideae</taxon>
        <taxon>apioid superclade</taxon>
        <taxon>Tordylieae</taxon>
        <taxon>Tordyliinae</taxon>
        <taxon>Heracleum</taxon>
    </lineage>
</organism>
<evidence type="ECO:0000313" key="2">
    <source>
        <dbReference type="EMBL" id="KAK1385435.1"/>
    </source>
</evidence>
<dbReference type="Gene3D" id="1.10.1780.10">
    <property type="entry name" value="Clp, N-terminal domain"/>
    <property type="match status" value="2"/>
</dbReference>
<name>A0AAD8IK63_9APIA</name>
<evidence type="ECO:0000313" key="3">
    <source>
        <dbReference type="Proteomes" id="UP001237642"/>
    </source>
</evidence>
<dbReference type="AlphaFoldDB" id="A0AAD8IK63"/>
<dbReference type="SUPFAM" id="SSF49363">
    <property type="entry name" value="Purple acid phosphatase, N-terminal domain"/>
    <property type="match status" value="1"/>
</dbReference>
<keyword evidence="3" id="KW-1185">Reference proteome</keyword>
<dbReference type="Gene3D" id="2.60.40.380">
    <property type="entry name" value="Purple acid phosphatase-like, N-terminal"/>
    <property type="match status" value="1"/>
</dbReference>
<dbReference type="Pfam" id="PF17808">
    <property type="entry name" value="fn3_PAP"/>
    <property type="match status" value="1"/>
</dbReference>
<protein>
    <recommendedName>
        <fullName evidence="1">Purple acid phosphatase Fn3-like domain-containing protein</fullName>
    </recommendedName>
</protein>
<accession>A0AAD8IK63</accession>
<dbReference type="EMBL" id="JAUIZM010000005">
    <property type="protein sequence ID" value="KAK1385435.1"/>
    <property type="molecule type" value="Genomic_DNA"/>
</dbReference>
<dbReference type="PANTHER" id="PTHR47016">
    <property type="entry name" value="ATP-DEPENDENT CLP PROTEASE ATP-BINDING SUBUNIT CLPT1, CHLOROPLASTIC"/>
    <property type="match status" value="1"/>
</dbReference>
<dbReference type="InterPro" id="IPR036628">
    <property type="entry name" value="Clp_N_dom_sf"/>
</dbReference>
<dbReference type="GO" id="GO:0003993">
    <property type="term" value="F:acid phosphatase activity"/>
    <property type="evidence" value="ECO:0007669"/>
    <property type="project" value="InterPro"/>
</dbReference>
<evidence type="ECO:0000259" key="1">
    <source>
        <dbReference type="Pfam" id="PF17808"/>
    </source>
</evidence>
<proteinExistence type="predicted"/>
<sequence length="298" mass="33641">MYALSEIYHFSQTVKNTTSLDLEHVMVFWLCKVRQVPGSKLAMQREIYLRGITWSHGKNQASKFLRTNGITLLKVREEIVKLLGKADIYFFSPEHPPLTEEAQRALDWAIEKKLKSGTNLASKILRTNGITLMTVREEIVKLLEKADMYFFSPEHPPLTEEAQRALDWAIEKKLKSACSASLQFHVINIRTDIEFVFFSGGFVTPCILKRSTPRAFANPNTPLYGHLSSIDSTGNSMRVTWVSGDKSPQQVQYGNGKSETSTVTTFSQDDMCSSVPESPAKDFGWHDPGYIHSAVMRA</sequence>
<dbReference type="Proteomes" id="UP001237642">
    <property type="component" value="Unassembled WGS sequence"/>
</dbReference>
<reference evidence="2" key="1">
    <citation type="submission" date="2023-02" db="EMBL/GenBank/DDBJ databases">
        <title>Genome of toxic invasive species Heracleum sosnowskyi carries increased number of genes despite the absence of recent whole-genome duplications.</title>
        <authorList>
            <person name="Schelkunov M."/>
            <person name="Shtratnikova V."/>
            <person name="Makarenko M."/>
            <person name="Klepikova A."/>
            <person name="Omelchenko D."/>
            <person name="Novikova G."/>
            <person name="Obukhova E."/>
            <person name="Bogdanov V."/>
            <person name="Penin A."/>
            <person name="Logacheva M."/>
        </authorList>
    </citation>
    <scope>NUCLEOTIDE SEQUENCE</scope>
    <source>
        <strain evidence="2">Hsosn_3</strain>
        <tissue evidence="2">Leaf</tissue>
    </source>
</reference>
<dbReference type="PANTHER" id="PTHR47016:SF1">
    <property type="entry name" value="ATP-DEPENDENT CLP PROTEASE ATP-BINDING SUBUNIT CLPT1, CHLOROPLASTIC"/>
    <property type="match status" value="1"/>
</dbReference>
<comment type="caution">
    <text evidence="2">The sequence shown here is derived from an EMBL/GenBank/DDBJ whole genome shotgun (WGS) entry which is preliminary data.</text>
</comment>
<dbReference type="InterPro" id="IPR008963">
    <property type="entry name" value="Purple_acid_Pase-like_N"/>
</dbReference>
<dbReference type="GO" id="GO:0046872">
    <property type="term" value="F:metal ion binding"/>
    <property type="evidence" value="ECO:0007669"/>
    <property type="project" value="InterPro"/>
</dbReference>
<feature type="domain" description="Purple acid phosphatase Fn3-like" evidence="1">
    <location>
        <begin position="173"/>
        <end position="218"/>
    </location>
</feature>
<dbReference type="InterPro" id="IPR040974">
    <property type="entry name" value="Fn3_PAP"/>
</dbReference>
<reference evidence="2" key="2">
    <citation type="submission" date="2023-05" db="EMBL/GenBank/DDBJ databases">
        <authorList>
            <person name="Schelkunov M.I."/>
        </authorList>
    </citation>
    <scope>NUCLEOTIDE SEQUENCE</scope>
    <source>
        <strain evidence="2">Hsosn_3</strain>
        <tissue evidence="2">Leaf</tissue>
    </source>
</reference>
<gene>
    <name evidence="2" type="ORF">POM88_023170</name>
</gene>
<dbReference type="InterPro" id="IPR044217">
    <property type="entry name" value="CLPT1/2"/>
</dbReference>